<dbReference type="Proteomes" id="UP000215005">
    <property type="component" value="Chromosome"/>
</dbReference>
<dbReference type="EMBL" id="CP022753">
    <property type="protein sequence ID" value="ASU85992.1"/>
    <property type="molecule type" value="Genomic_DNA"/>
</dbReference>
<dbReference type="Pfam" id="PF03756">
    <property type="entry name" value="AfsA"/>
    <property type="match status" value="2"/>
</dbReference>
<accession>A0A223SD08</accession>
<organism evidence="2 3">
    <name type="scientific">Nocardiopsis gilva YIM 90087</name>
    <dbReference type="NCBI Taxonomy" id="1235441"/>
    <lineage>
        <taxon>Bacteria</taxon>
        <taxon>Bacillati</taxon>
        <taxon>Actinomycetota</taxon>
        <taxon>Actinomycetes</taxon>
        <taxon>Streptosporangiales</taxon>
        <taxon>Nocardiopsidaceae</taxon>
        <taxon>Nocardiopsis</taxon>
    </lineage>
</organism>
<sequence length="336" mass="36571">MSIAVEADRAPDVLSELNFAHTVDKQLVHRRALSEVFLTDSSLIDESRFVAAAQLPPSHAYYTDHTTPNAIDPLLLLECCRQAETHAVHAHFGAPIGTKFVLQEWSMDLPGLASMDPVLGPTAAVVSVDTHDARWLGGELRSLAYRMRIRVGDQSVGEVRMRVKYVADDVYAMLRGRRNDGPLPTSDAYRATAVPGLAAPGRVGRRREENVILLDPAADEHGVQARLRVAGGHPSLFDHAQDHVPGMVLMEAGRQISLLAAEEFTGVPAESWYVSGLDASFGAYAELDAPLMVRASRPERSARDAEFTVRVTFEQDERAVATAVFTGARGEGGERP</sequence>
<evidence type="ECO:0000259" key="1">
    <source>
        <dbReference type="Pfam" id="PF03756"/>
    </source>
</evidence>
<gene>
    <name evidence="2" type="ORF">CDO52_02955</name>
</gene>
<feature type="domain" description="A-factor biosynthesis hotdog" evidence="1">
    <location>
        <begin position="203"/>
        <end position="327"/>
    </location>
</feature>
<dbReference type="KEGG" id="ngv:CDO52_02955"/>
<proteinExistence type="predicted"/>
<evidence type="ECO:0000313" key="3">
    <source>
        <dbReference type="Proteomes" id="UP000215005"/>
    </source>
</evidence>
<evidence type="ECO:0000313" key="2">
    <source>
        <dbReference type="EMBL" id="ASU85992.1"/>
    </source>
</evidence>
<protein>
    <submittedName>
        <fullName evidence="2">Gamma-butyrolactone biosynthesis protein</fullName>
    </submittedName>
</protein>
<dbReference type="RefSeq" id="WP_017621632.1">
    <property type="nucleotide sequence ID" value="NZ_CP022753.1"/>
</dbReference>
<dbReference type="OrthoDB" id="7838374at2"/>
<feature type="domain" description="A-factor biosynthesis hotdog" evidence="1">
    <location>
        <begin position="27"/>
        <end position="163"/>
    </location>
</feature>
<dbReference type="InterPro" id="IPR005509">
    <property type="entry name" value="AfsA_hotdog_dom"/>
</dbReference>
<dbReference type="AlphaFoldDB" id="A0A223SD08"/>
<name>A0A223SD08_9ACTN</name>
<keyword evidence="3" id="KW-1185">Reference proteome</keyword>
<reference evidence="2 3" key="1">
    <citation type="submission" date="2017-08" db="EMBL/GenBank/DDBJ databases">
        <title>The complete genome sequence of Nocardiopsis gilva YIM 90087.</title>
        <authorList>
            <person name="Yin M."/>
            <person name="Tang S."/>
        </authorList>
    </citation>
    <scope>NUCLEOTIDE SEQUENCE [LARGE SCALE GENOMIC DNA]</scope>
    <source>
        <strain evidence="2 3">YIM 90087</strain>
    </source>
</reference>
<dbReference type="GO" id="GO:0016740">
    <property type="term" value="F:transferase activity"/>
    <property type="evidence" value="ECO:0007669"/>
    <property type="project" value="InterPro"/>
</dbReference>
<dbReference type="NCBIfam" id="NF041195">
    <property type="entry name" value="ScbA_BarX_GamBu"/>
    <property type="match status" value="1"/>
</dbReference>
<dbReference type="InterPro" id="IPR047757">
    <property type="entry name" value="AfsA-like"/>
</dbReference>